<dbReference type="GO" id="GO:0005886">
    <property type="term" value="C:plasma membrane"/>
    <property type="evidence" value="ECO:0007669"/>
    <property type="project" value="UniProtKB-SubCell"/>
</dbReference>
<comment type="subcellular location">
    <subcellularLocation>
        <location evidence="1">Cell membrane</location>
        <topology evidence="1">Multi-pass membrane protein</topology>
    </subcellularLocation>
</comment>
<evidence type="ECO:0000256" key="3">
    <source>
        <dbReference type="ARBA" id="ARBA00022692"/>
    </source>
</evidence>
<sequence length="144" mass="16381">MRERIVDFETLLYIAAIFSIYVNIAIGMYGIVAKPNLIKKFIALTILQDSVNLFLIIAGYRRWYEGRYIQPPVITNPSVEALEKFVESSVDPLPQALVLTAIVIGLAVNVFLATIILHLYRHFNTVNVDEIGRLKREMIIEETS</sequence>
<evidence type="ECO:0000256" key="2">
    <source>
        <dbReference type="ARBA" id="ARBA00022475"/>
    </source>
</evidence>
<keyword evidence="5 6" id="KW-0472">Membrane</keyword>
<evidence type="ECO:0000256" key="5">
    <source>
        <dbReference type="ARBA" id="ARBA00023136"/>
    </source>
</evidence>
<comment type="caution">
    <text evidence="8">The sequence shown here is derived from an EMBL/GenBank/DDBJ whole genome shotgun (WGS) entry which is preliminary data.</text>
</comment>
<accession>A0A7C4NRU1</accession>
<reference evidence="8" key="1">
    <citation type="journal article" date="2020" name="mSystems">
        <title>Genome- and Community-Level Interaction Insights into Carbon Utilization and Element Cycling Functions of Hydrothermarchaeota in Hydrothermal Sediment.</title>
        <authorList>
            <person name="Zhou Z."/>
            <person name="Liu Y."/>
            <person name="Xu W."/>
            <person name="Pan J."/>
            <person name="Luo Z.H."/>
            <person name="Li M."/>
        </authorList>
    </citation>
    <scope>NUCLEOTIDE SEQUENCE [LARGE SCALE GENOMIC DNA]</scope>
    <source>
        <strain evidence="7">SpSt-638</strain>
        <strain evidence="8">SpSt-648</strain>
    </source>
</reference>
<organism evidence="8">
    <name type="scientific">Staphylothermus marinus</name>
    <dbReference type="NCBI Taxonomy" id="2280"/>
    <lineage>
        <taxon>Archaea</taxon>
        <taxon>Thermoproteota</taxon>
        <taxon>Thermoprotei</taxon>
        <taxon>Desulfurococcales</taxon>
        <taxon>Desulfurococcaceae</taxon>
        <taxon>Staphylothermus</taxon>
    </lineage>
</organism>
<keyword evidence="3 6" id="KW-0812">Transmembrane</keyword>
<evidence type="ECO:0000313" key="8">
    <source>
        <dbReference type="EMBL" id="HGQ74112.1"/>
    </source>
</evidence>
<feature type="transmembrane region" description="Helical" evidence="6">
    <location>
        <begin position="12"/>
        <end position="32"/>
    </location>
</feature>
<dbReference type="InterPro" id="IPR039428">
    <property type="entry name" value="NUOK/Mnh_C1-like"/>
</dbReference>
<keyword evidence="4 6" id="KW-1133">Transmembrane helix</keyword>
<dbReference type="Gene3D" id="1.10.287.3510">
    <property type="match status" value="1"/>
</dbReference>
<dbReference type="PANTHER" id="PTHR34583:SF2">
    <property type="entry name" value="ANTIPORTER SUBUNIT MNHC2-RELATED"/>
    <property type="match status" value="1"/>
</dbReference>
<dbReference type="EMBL" id="DTBP01000022">
    <property type="protein sequence ID" value="HGQ74112.1"/>
    <property type="molecule type" value="Genomic_DNA"/>
</dbReference>
<dbReference type="PANTHER" id="PTHR34583">
    <property type="entry name" value="ANTIPORTER SUBUNIT MNHC2-RELATED"/>
    <property type="match status" value="1"/>
</dbReference>
<protein>
    <submittedName>
        <fullName evidence="8">Na+/H+ antiporter subunit C</fullName>
    </submittedName>
</protein>
<feature type="transmembrane region" description="Helical" evidence="6">
    <location>
        <begin position="96"/>
        <end position="120"/>
    </location>
</feature>
<evidence type="ECO:0000256" key="4">
    <source>
        <dbReference type="ARBA" id="ARBA00022989"/>
    </source>
</evidence>
<dbReference type="EMBL" id="DTBE01000060">
    <property type="protein sequence ID" value="HGQ59528.1"/>
    <property type="molecule type" value="Genomic_DNA"/>
</dbReference>
<evidence type="ECO:0000313" key="7">
    <source>
        <dbReference type="EMBL" id="HGQ59528.1"/>
    </source>
</evidence>
<gene>
    <name evidence="7" type="ORF">ENU09_02275</name>
    <name evidence="8" type="ORF">ENU20_03435</name>
</gene>
<keyword evidence="2" id="KW-1003">Cell membrane</keyword>
<dbReference type="AlphaFoldDB" id="A0A7C4NRU1"/>
<dbReference type="InterPro" id="IPR050601">
    <property type="entry name" value="CPA3_antiporter_subunitC"/>
</dbReference>
<evidence type="ECO:0000256" key="1">
    <source>
        <dbReference type="ARBA" id="ARBA00004651"/>
    </source>
</evidence>
<dbReference type="Pfam" id="PF00420">
    <property type="entry name" value="Oxidored_q2"/>
    <property type="match status" value="1"/>
</dbReference>
<evidence type="ECO:0000256" key="6">
    <source>
        <dbReference type="SAM" id="Phobius"/>
    </source>
</evidence>
<name>A0A7C4NRU1_STAMA</name>
<proteinExistence type="predicted"/>